<comment type="similarity">
    <text evidence="1">Belongs to the short-chain dehydrogenases/reductases (SDR) family.</text>
</comment>
<dbReference type="InterPro" id="IPR036291">
    <property type="entry name" value="NAD(P)-bd_dom_sf"/>
</dbReference>
<dbReference type="SUPFAM" id="SSF51735">
    <property type="entry name" value="NAD(P)-binding Rossmann-fold domains"/>
    <property type="match status" value="1"/>
</dbReference>
<dbReference type="EMBL" id="SGWX01000001">
    <property type="protein sequence ID" value="RZS60199.1"/>
    <property type="molecule type" value="Genomic_DNA"/>
</dbReference>
<proteinExistence type="inferred from homology"/>
<keyword evidence="2" id="KW-0560">Oxidoreductase</keyword>
<dbReference type="GO" id="GO:0016491">
    <property type="term" value="F:oxidoreductase activity"/>
    <property type="evidence" value="ECO:0007669"/>
    <property type="project" value="UniProtKB-KW"/>
</dbReference>
<keyword evidence="4" id="KW-1185">Reference proteome</keyword>
<evidence type="ECO:0000313" key="4">
    <source>
        <dbReference type="Proteomes" id="UP000293852"/>
    </source>
</evidence>
<dbReference type="PANTHER" id="PTHR42901:SF1">
    <property type="entry name" value="ALCOHOL DEHYDROGENASE"/>
    <property type="match status" value="1"/>
</dbReference>
<reference evidence="3 4" key="1">
    <citation type="submission" date="2019-02" db="EMBL/GenBank/DDBJ databases">
        <title>Sequencing the genomes of 1000 actinobacteria strains.</title>
        <authorList>
            <person name="Klenk H.-P."/>
        </authorList>
    </citation>
    <scope>NUCLEOTIDE SEQUENCE [LARGE SCALE GENOMIC DNA]</scope>
    <source>
        <strain evidence="3 4">DSM 16932</strain>
    </source>
</reference>
<sequence length="270" mass="28557">MGVTGGKDRVVVVTGASHGVGVETAAELLGQGANVVLAESDRAWRASRVRELVEAFGRDRVLAQRVDVTDAFALLELRDTVHERFGTVDAVVVGVGVASWDAFEDAVPGEWASMLNTNVSGMLQTAHVFARDLIESATDGVADLLFVGALVGSVAYPRWSVFAAVSAAIGQLAVSLRQELGPRGVRVHQVQPGLTEVDGFGYDGNARTRRAWNSLIADLPPVPVTTVAHVITAALQLPAHVNLADMVIIPTGQDARLPTRLGVDIGESRR</sequence>
<dbReference type="PANTHER" id="PTHR42901">
    <property type="entry name" value="ALCOHOL DEHYDROGENASE"/>
    <property type="match status" value="1"/>
</dbReference>
<dbReference type="Proteomes" id="UP000293852">
    <property type="component" value="Unassembled WGS sequence"/>
</dbReference>
<gene>
    <name evidence="3" type="ORF">EV386_0449</name>
</gene>
<organism evidence="3 4">
    <name type="scientific">Xylanimonas ulmi</name>
    <dbReference type="NCBI Taxonomy" id="228973"/>
    <lineage>
        <taxon>Bacteria</taxon>
        <taxon>Bacillati</taxon>
        <taxon>Actinomycetota</taxon>
        <taxon>Actinomycetes</taxon>
        <taxon>Micrococcales</taxon>
        <taxon>Promicromonosporaceae</taxon>
        <taxon>Xylanimonas</taxon>
    </lineage>
</organism>
<evidence type="ECO:0000313" key="3">
    <source>
        <dbReference type="EMBL" id="RZS60199.1"/>
    </source>
</evidence>
<dbReference type="AlphaFoldDB" id="A0A4Q7M2R4"/>
<dbReference type="Gene3D" id="3.40.50.720">
    <property type="entry name" value="NAD(P)-binding Rossmann-like Domain"/>
    <property type="match status" value="1"/>
</dbReference>
<dbReference type="InterPro" id="IPR002347">
    <property type="entry name" value="SDR_fam"/>
</dbReference>
<dbReference type="RefSeq" id="WP_130411917.1">
    <property type="nucleotide sequence ID" value="NZ_SGWX01000001.1"/>
</dbReference>
<evidence type="ECO:0000256" key="2">
    <source>
        <dbReference type="ARBA" id="ARBA00023002"/>
    </source>
</evidence>
<protein>
    <submittedName>
        <fullName evidence="3">NADP-dependent 3-hydroxy acid dehydrogenase YdfG</fullName>
    </submittedName>
</protein>
<dbReference type="OrthoDB" id="9792003at2"/>
<dbReference type="Pfam" id="PF00106">
    <property type="entry name" value="adh_short"/>
    <property type="match status" value="1"/>
</dbReference>
<name>A0A4Q7M2R4_9MICO</name>
<accession>A0A4Q7M2R4</accession>
<evidence type="ECO:0000256" key="1">
    <source>
        <dbReference type="ARBA" id="ARBA00006484"/>
    </source>
</evidence>
<dbReference type="PRINTS" id="PR00081">
    <property type="entry name" value="GDHRDH"/>
</dbReference>
<comment type="caution">
    <text evidence="3">The sequence shown here is derived from an EMBL/GenBank/DDBJ whole genome shotgun (WGS) entry which is preliminary data.</text>
</comment>